<dbReference type="PROSITE" id="PS51257">
    <property type="entry name" value="PROKAR_LIPOPROTEIN"/>
    <property type="match status" value="1"/>
</dbReference>
<dbReference type="GO" id="GO:0030313">
    <property type="term" value="C:cell envelope"/>
    <property type="evidence" value="ECO:0007669"/>
    <property type="project" value="UniProtKB-SubCell"/>
</dbReference>
<dbReference type="Gene3D" id="2.60.40.4270">
    <property type="entry name" value="Listeria-Bacteroides repeat domain"/>
    <property type="match status" value="1"/>
</dbReference>
<reference evidence="3" key="1">
    <citation type="journal article" date="2021" name="PeerJ">
        <title>Extensive microbial diversity within the chicken gut microbiome revealed by metagenomics and culture.</title>
        <authorList>
            <person name="Gilroy R."/>
            <person name="Ravi A."/>
            <person name="Getino M."/>
            <person name="Pursley I."/>
            <person name="Horton D.L."/>
            <person name="Alikhan N.F."/>
            <person name="Baker D."/>
            <person name="Gharbi K."/>
            <person name="Hall N."/>
            <person name="Watson M."/>
            <person name="Adriaenssens E.M."/>
            <person name="Foster-Nyarko E."/>
            <person name="Jarju S."/>
            <person name="Secka A."/>
            <person name="Antonio M."/>
            <person name="Oren A."/>
            <person name="Chaudhuri R.R."/>
            <person name="La Ragione R."/>
            <person name="Hildebrand F."/>
            <person name="Pallen M.J."/>
        </authorList>
    </citation>
    <scope>NUCLEOTIDE SEQUENCE</scope>
    <source>
        <strain evidence="3">CHK33-5263</strain>
    </source>
</reference>
<gene>
    <name evidence="3" type="ORF">H9812_04000</name>
</gene>
<feature type="chain" id="PRO_5039227620" evidence="2">
    <location>
        <begin position="28"/>
        <end position="561"/>
    </location>
</feature>
<comment type="subcellular location">
    <subcellularLocation>
        <location evidence="1">Cell envelope</location>
    </subcellularLocation>
</comment>
<dbReference type="EMBL" id="DXBS01000077">
    <property type="protein sequence ID" value="HIZ24621.1"/>
    <property type="molecule type" value="Genomic_DNA"/>
</dbReference>
<proteinExistence type="predicted"/>
<sequence>MAKSKLKKLGFCMAAAMLMTLTLGVAAACTQEPEPTPQTQTYTVTFYDGSTVITTREVEEGETVEAFEPSDVDYEKEGYTFGGWYATADFTFDWSFDTAITRDTNVYSMWSSAAEDARQWLIAGSSSAGGPLAAIGWNGGPIEGENGNILTKTAGKNEFTITINLYVGDQFQFCIQDEDGVWNTDDASGGGARGGQYLVENEYMSAPGTGLGDGQVNITVNVSGNYTLTLTTDAEDPNVGSITVVRNGDAPAVTVDRSDYTWYIYGNSAAETSAESVLAGTNWGAEVDSLQYSAYEMLKISDNEADGTGTWMQTWTLAAGDEFLLAYCTLKEEGGISAQDGTMFYYPDIDEFNGEDAAFKKADGMGSNIVVVEGGMYTFTLTVTLDSATNTLEGSIKVDKTADILTSDQTWKVLGGRLSYAQATDPATGNLTIDETAYNGKTSVFANNNFGVGSQVQQLTAVSSPAAGMAREYEITLELVEGDYFYFCIPVAIHAPYREDTYYTPGYTSKLAVADTLPEGVVSDWAWGNGGNLLCTQAGSYTFRVSVATDGTLTLSVTQAS</sequence>
<dbReference type="InterPro" id="IPR042229">
    <property type="entry name" value="Listeria/Bacterioides_rpt_sf"/>
</dbReference>
<feature type="signal peptide" evidence="2">
    <location>
        <begin position="1"/>
        <end position="27"/>
    </location>
</feature>
<accession>A0A9D2DWG9</accession>
<protein>
    <submittedName>
        <fullName evidence="3">InlB B-repeat-containing protein</fullName>
    </submittedName>
</protein>
<dbReference type="Pfam" id="PF09479">
    <property type="entry name" value="Flg_new"/>
    <property type="match status" value="1"/>
</dbReference>
<evidence type="ECO:0000256" key="1">
    <source>
        <dbReference type="ARBA" id="ARBA00004196"/>
    </source>
</evidence>
<keyword evidence="2" id="KW-0732">Signal</keyword>
<reference evidence="3" key="2">
    <citation type="submission" date="2021-04" db="EMBL/GenBank/DDBJ databases">
        <authorList>
            <person name="Gilroy R."/>
        </authorList>
    </citation>
    <scope>NUCLEOTIDE SEQUENCE</scope>
    <source>
        <strain evidence="3">CHK33-5263</strain>
    </source>
</reference>
<evidence type="ECO:0000313" key="3">
    <source>
        <dbReference type="EMBL" id="HIZ24621.1"/>
    </source>
</evidence>
<dbReference type="Proteomes" id="UP000824044">
    <property type="component" value="Unassembled WGS sequence"/>
</dbReference>
<evidence type="ECO:0000313" key="4">
    <source>
        <dbReference type="Proteomes" id="UP000824044"/>
    </source>
</evidence>
<dbReference type="InterPro" id="IPR013378">
    <property type="entry name" value="InlB-like_B-rpt"/>
</dbReference>
<name>A0A9D2DWG9_9FIRM</name>
<comment type="caution">
    <text evidence="3">The sequence shown here is derived from an EMBL/GenBank/DDBJ whole genome shotgun (WGS) entry which is preliminary data.</text>
</comment>
<dbReference type="AlphaFoldDB" id="A0A9D2DWG9"/>
<organism evidence="3 4">
    <name type="scientific">Candidatus Gallimonas intestinigallinarum</name>
    <dbReference type="NCBI Taxonomy" id="2838604"/>
    <lineage>
        <taxon>Bacteria</taxon>
        <taxon>Bacillati</taxon>
        <taxon>Bacillota</taxon>
        <taxon>Clostridia</taxon>
        <taxon>Candidatus Gallimonas</taxon>
    </lineage>
</organism>
<evidence type="ECO:0000256" key="2">
    <source>
        <dbReference type="SAM" id="SignalP"/>
    </source>
</evidence>